<dbReference type="EMBL" id="CM020620">
    <property type="protein sequence ID" value="KAK1867299.1"/>
    <property type="molecule type" value="Genomic_DNA"/>
</dbReference>
<comment type="caution">
    <text evidence="1">The sequence shown here is derived from an EMBL/GenBank/DDBJ whole genome shotgun (WGS) entry which is preliminary data.</text>
</comment>
<protein>
    <submittedName>
        <fullName evidence="1">Uncharacterized protein</fullName>
    </submittedName>
</protein>
<accession>A0ACC3CAW3</accession>
<name>A0ACC3CAW3_PYRYE</name>
<reference evidence="1" key="1">
    <citation type="submission" date="2019-11" db="EMBL/GenBank/DDBJ databases">
        <title>Nori genome reveals adaptations in red seaweeds to the harsh intertidal environment.</title>
        <authorList>
            <person name="Wang D."/>
            <person name="Mao Y."/>
        </authorList>
    </citation>
    <scope>NUCLEOTIDE SEQUENCE</scope>
    <source>
        <tissue evidence="1">Gametophyte</tissue>
    </source>
</reference>
<proteinExistence type="predicted"/>
<evidence type="ECO:0000313" key="1">
    <source>
        <dbReference type="EMBL" id="KAK1867299.1"/>
    </source>
</evidence>
<dbReference type="Proteomes" id="UP000798662">
    <property type="component" value="Chromosome 3"/>
</dbReference>
<evidence type="ECO:0000313" key="2">
    <source>
        <dbReference type="Proteomes" id="UP000798662"/>
    </source>
</evidence>
<gene>
    <name evidence="1" type="ORF">I4F81_009806</name>
</gene>
<keyword evidence="2" id="KW-1185">Reference proteome</keyword>
<sequence>MDASSAPIETDVAPLPLPTPGPELADPGSTPSSAGASARPPPAEPPRGDLLVAPVVRLHGGHMGEPVGERSAGFLQFVDGVEAYTHRNLVARLFVNNPEIGGRLIRMGSLYSSAVVVQALYLAEKGNHALVGTVTSVVRNHWLQHTVSAANKGSKTTINNYSGAVAAFCRWAAKKYGDDAPVMPISRTMVVTFLEAEKGRLVATRKRARPTEDEDDQPSSDEETVLHPSSASVRPGRSRSAGPSSRQQVVDNTTDAPTTTLPALHPHASERAEGEAHDAPPGVAASVSEGTPPTDPSVSSAEAHEAGGALPRQVGPQVLLNNVNALSKIAKTLNLLFRDATCECCSRWWREEYASAGSYRPAVSVVKQRKREKVLEDQAAGASKALGRRDPTMSDEQREAAVRRLLLLPTSATQHRLRALLAALFVLSLSLEARGATARGIVWSDMVVRQFPAMFSANGKALDVLCAYILATKTTEGITHCIGSLPHVNASLCPFGAAADALVAAYHRPGQDTSRPPVSFAPDYKPSDALLSLCRVDPATFRAACER</sequence>
<organism evidence="1 2">
    <name type="scientific">Pyropia yezoensis</name>
    <name type="common">Susabi-nori</name>
    <name type="synonym">Porphyra yezoensis</name>
    <dbReference type="NCBI Taxonomy" id="2788"/>
    <lineage>
        <taxon>Eukaryota</taxon>
        <taxon>Rhodophyta</taxon>
        <taxon>Bangiophyceae</taxon>
        <taxon>Bangiales</taxon>
        <taxon>Bangiaceae</taxon>
        <taxon>Pyropia</taxon>
    </lineage>
</organism>